<keyword evidence="3" id="KW-1185">Reference proteome</keyword>
<reference evidence="2 3" key="2">
    <citation type="submission" date="2018-11" db="EMBL/GenBank/DDBJ databases">
        <authorList>
            <consortium name="Pathogen Informatics"/>
        </authorList>
    </citation>
    <scope>NUCLEOTIDE SEQUENCE [LARGE SCALE GENOMIC DNA]</scope>
    <source>
        <strain evidence="2 3">Egypt</strain>
    </source>
</reference>
<evidence type="ECO:0000313" key="2">
    <source>
        <dbReference type="EMBL" id="VDP72821.1"/>
    </source>
</evidence>
<feature type="compositionally biased region" description="Polar residues" evidence="1">
    <location>
        <begin position="366"/>
        <end position="376"/>
    </location>
</feature>
<dbReference type="AlphaFoldDB" id="A0A183AC22"/>
<name>A0A183AC22_9TREM</name>
<feature type="region of interest" description="Disordered" evidence="1">
    <location>
        <begin position="141"/>
        <end position="200"/>
    </location>
</feature>
<feature type="region of interest" description="Disordered" evidence="1">
    <location>
        <begin position="254"/>
        <end position="296"/>
    </location>
</feature>
<proteinExistence type="predicted"/>
<reference evidence="4" key="1">
    <citation type="submission" date="2016-06" db="UniProtKB">
        <authorList>
            <consortium name="WormBaseParasite"/>
        </authorList>
    </citation>
    <scope>IDENTIFICATION</scope>
</reference>
<dbReference type="WBParaSite" id="ECPE_0000451901-mRNA-1">
    <property type="protein sequence ID" value="ECPE_0000451901-mRNA-1"/>
    <property type="gene ID" value="ECPE_0000451901"/>
</dbReference>
<evidence type="ECO:0000313" key="3">
    <source>
        <dbReference type="Proteomes" id="UP000272942"/>
    </source>
</evidence>
<accession>A0A183AC22</accession>
<feature type="region of interest" description="Disordered" evidence="1">
    <location>
        <begin position="344"/>
        <end position="382"/>
    </location>
</feature>
<dbReference type="Proteomes" id="UP000272942">
    <property type="component" value="Unassembled WGS sequence"/>
</dbReference>
<sequence length="480" mass="52481">MPVISWDEDPESRPNFNELYEMFTQYAQQPNLYLHSRATSSIATGYPDHSTGGDTRSRTTLYPSFHLSSDRPNGVNTTQGPSVHVNPSAPVSNSTGIYGSGHQLAGIQSARRFDPRRRMRSSFILPPALIAPNGRFARYQSQKRRSTCVPSEHTLSTSLSRTSSALGDPWNSNNPAHHSHPVLADTHGPNSSNPINRKYGVPTVTTPISRTIHPFHAGNLLSTDSRTSSGQPLLSSDQDSSLSQLVLSNLGYNSSESRSSMIGPATSTITTPPTGSEQPTHVNVCQPPSSSQLESATESCTCSTHTVNSSEFDRIRNSMPPNFEIEAAAGYVWPQWPSAFAQSDHMQAMEGTEEDPDPEQEPDPLNSPQPSNSRVQGDSDDNLPFLNRQLWLRRSARQRQYYLRQWQIHRSAMGMALPELATEEAIAESENARIPTETGRHTGTVTPGGESGEGANESDAEDPADRYCPDPTSTPGTLER</sequence>
<organism evidence="4">
    <name type="scientific">Echinostoma caproni</name>
    <dbReference type="NCBI Taxonomy" id="27848"/>
    <lineage>
        <taxon>Eukaryota</taxon>
        <taxon>Metazoa</taxon>
        <taxon>Spiralia</taxon>
        <taxon>Lophotrochozoa</taxon>
        <taxon>Platyhelminthes</taxon>
        <taxon>Trematoda</taxon>
        <taxon>Digenea</taxon>
        <taxon>Plagiorchiida</taxon>
        <taxon>Echinostomata</taxon>
        <taxon>Echinostomatoidea</taxon>
        <taxon>Echinostomatidae</taxon>
        <taxon>Echinostoma</taxon>
    </lineage>
</organism>
<dbReference type="EMBL" id="UZAN01041375">
    <property type="protein sequence ID" value="VDP72821.1"/>
    <property type="molecule type" value="Genomic_DNA"/>
</dbReference>
<evidence type="ECO:0000256" key="1">
    <source>
        <dbReference type="SAM" id="MobiDB-lite"/>
    </source>
</evidence>
<feature type="compositionally biased region" description="Low complexity" evidence="1">
    <location>
        <begin position="154"/>
        <end position="166"/>
    </location>
</feature>
<feature type="compositionally biased region" description="Acidic residues" evidence="1">
    <location>
        <begin position="351"/>
        <end position="362"/>
    </location>
</feature>
<feature type="compositionally biased region" description="Low complexity" evidence="1">
    <location>
        <begin position="228"/>
        <end position="240"/>
    </location>
</feature>
<protein>
    <submittedName>
        <fullName evidence="4">RING-type domain-containing protein</fullName>
    </submittedName>
</protein>
<feature type="region of interest" description="Disordered" evidence="1">
    <location>
        <begin position="219"/>
        <end position="240"/>
    </location>
</feature>
<feature type="compositionally biased region" description="Polar residues" evidence="1">
    <location>
        <begin position="471"/>
        <end position="480"/>
    </location>
</feature>
<feature type="region of interest" description="Disordered" evidence="1">
    <location>
        <begin position="430"/>
        <end position="480"/>
    </location>
</feature>
<gene>
    <name evidence="2" type="ORF">ECPE_LOCUS4507</name>
</gene>
<evidence type="ECO:0000313" key="4">
    <source>
        <dbReference type="WBParaSite" id="ECPE_0000451901-mRNA-1"/>
    </source>
</evidence>